<proteinExistence type="predicted"/>
<dbReference type="RefSeq" id="WP_180045450.1">
    <property type="nucleotide sequence ID" value="NZ_CP048659.1"/>
</dbReference>
<feature type="chain" id="PRO_5032756240" evidence="1">
    <location>
        <begin position="19"/>
        <end position="160"/>
    </location>
</feature>
<dbReference type="AlphaFoldDB" id="A0A7S6VYL2"/>
<reference evidence="2 3" key="1">
    <citation type="submission" date="2020-02" db="EMBL/GenBank/DDBJ databases">
        <title>Tigecycline-resistant Acinetobacter species from pigs and migratory birds.</title>
        <authorList>
            <person name="Chen C."/>
            <person name="Sun J."/>
            <person name="Liao X.-P."/>
            <person name="Liu Y.-H."/>
        </authorList>
    </citation>
    <scope>NUCLEOTIDE SEQUENCE [LARGE SCALE GENOMIC DNA]</scope>
    <source>
        <strain evidence="2 3">YH12207_T</strain>
    </source>
</reference>
<gene>
    <name evidence="2" type="ORF">G0028_16160</name>
</gene>
<evidence type="ECO:0000313" key="3">
    <source>
        <dbReference type="Proteomes" id="UP000593966"/>
    </source>
</evidence>
<name>A0A7S6VYL2_9GAMM</name>
<dbReference type="Proteomes" id="UP000593966">
    <property type="component" value="Chromosome"/>
</dbReference>
<evidence type="ECO:0000256" key="1">
    <source>
        <dbReference type="SAM" id="SignalP"/>
    </source>
</evidence>
<protein>
    <submittedName>
        <fullName evidence="2">Uncharacterized protein</fullName>
    </submittedName>
</protein>
<accession>A0A7S6VYL2</accession>
<feature type="signal peptide" evidence="1">
    <location>
        <begin position="1"/>
        <end position="18"/>
    </location>
</feature>
<keyword evidence="1" id="KW-0732">Signal</keyword>
<organism evidence="2 3">
    <name type="scientific">Acinetobacter piscicola</name>
    <dbReference type="NCBI Taxonomy" id="2006115"/>
    <lineage>
        <taxon>Bacteria</taxon>
        <taxon>Pseudomonadati</taxon>
        <taxon>Pseudomonadota</taxon>
        <taxon>Gammaproteobacteria</taxon>
        <taxon>Moraxellales</taxon>
        <taxon>Moraxellaceae</taxon>
        <taxon>Acinetobacter</taxon>
    </lineage>
</organism>
<dbReference type="EMBL" id="CP048659">
    <property type="protein sequence ID" value="QOW47291.1"/>
    <property type="molecule type" value="Genomic_DNA"/>
</dbReference>
<keyword evidence="3" id="KW-1185">Reference proteome</keyword>
<evidence type="ECO:0000313" key="2">
    <source>
        <dbReference type="EMBL" id="QOW47291.1"/>
    </source>
</evidence>
<sequence>MKKFLYLSLLMSSAMVQAADWTPVFKSLEEGCIGDSPVLSKITEQLFTWQRLKDGSVYPVINKNAQQGKYRNIPQNYLSDMKPTIMKKMNLGEDYPNYYKHIYVGLKNAQLYQLAIDGFAEYVDGENGISGKIILFKPMTQQNYNRLKKIKFKVVFQKVC</sequence>